<evidence type="ECO:0000313" key="2">
    <source>
        <dbReference type="Proteomes" id="UP000736787"/>
    </source>
</evidence>
<reference evidence="1" key="1">
    <citation type="submission" date="2018-10" db="EMBL/GenBank/DDBJ databases">
        <title>Effector identification in a new, highly contiguous assembly of the strawberry crown rot pathogen Phytophthora cactorum.</title>
        <authorList>
            <person name="Armitage A.D."/>
            <person name="Nellist C.F."/>
            <person name="Bates H."/>
            <person name="Vickerstaff R.J."/>
            <person name="Harrison R.J."/>
        </authorList>
    </citation>
    <scope>NUCLEOTIDE SEQUENCE</scope>
    <source>
        <strain evidence="1">4040</strain>
    </source>
</reference>
<proteinExistence type="predicted"/>
<protein>
    <submittedName>
        <fullName evidence="1">Uncharacterized protein</fullName>
    </submittedName>
</protein>
<dbReference type="AlphaFoldDB" id="A0A8T1DVI4"/>
<dbReference type="Proteomes" id="UP000736787">
    <property type="component" value="Unassembled WGS sequence"/>
</dbReference>
<sequence>MAPFADTFTGLVRIEFALSTDSTNKSLSCCSEELRGQDAVEPSMAFAETIRALCMSKLLK</sequence>
<comment type="caution">
    <text evidence="1">The sequence shown here is derived from an EMBL/GenBank/DDBJ whole genome shotgun (WGS) entry which is preliminary data.</text>
</comment>
<accession>A0A8T1DVI4</accession>
<gene>
    <name evidence="1" type="ORF">PC117_g8683</name>
</gene>
<dbReference type="EMBL" id="RCMK01000190">
    <property type="protein sequence ID" value="KAG2945184.1"/>
    <property type="molecule type" value="Genomic_DNA"/>
</dbReference>
<name>A0A8T1DVI4_9STRA</name>
<organism evidence="1 2">
    <name type="scientific">Phytophthora cactorum</name>
    <dbReference type="NCBI Taxonomy" id="29920"/>
    <lineage>
        <taxon>Eukaryota</taxon>
        <taxon>Sar</taxon>
        <taxon>Stramenopiles</taxon>
        <taxon>Oomycota</taxon>
        <taxon>Peronosporomycetes</taxon>
        <taxon>Peronosporales</taxon>
        <taxon>Peronosporaceae</taxon>
        <taxon>Phytophthora</taxon>
    </lineage>
</organism>
<evidence type="ECO:0000313" key="1">
    <source>
        <dbReference type="EMBL" id="KAG2945184.1"/>
    </source>
</evidence>